<dbReference type="Pfam" id="PF12146">
    <property type="entry name" value="Hydrolase_4"/>
    <property type="match status" value="1"/>
</dbReference>
<evidence type="ECO:0000313" key="4">
    <source>
        <dbReference type="Proteomes" id="UP000516428"/>
    </source>
</evidence>
<dbReference type="KEGG" id="sxn:IAG42_13625"/>
<dbReference type="EMBL" id="CP061281">
    <property type="protein sequence ID" value="QNS04553.1"/>
    <property type="molecule type" value="Genomic_DNA"/>
</dbReference>
<dbReference type="PANTHER" id="PTHR22946">
    <property type="entry name" value="DIENELACTONE HYDROLASE DOMAIN-CONTAINING PROTEIN-RELATED"/>
    <property type="match status" value="1"/>
</dbReference>
<dbReference type="AlphaFoldDB" id="A0A7H1B748"/>
<evidence type="ECO:0000259" key="2">
    <source>
        <dbReference type="Pfam" id="PF12146"/>
    </source>
</evidence>
<dbReference type="GO" id="GO:0016787">
    <property type="term" value="F:hydrolase activity"/>
    <property type="evidence" value="ECO:0007669"/>
    <property type="project" value="UniProtKB-KW"/>
</dbReference>
<dbReference type="Proteomes" id="UP000516428">
    <property type="component" value="Chromosome"/>
</dbReference>
<dbReference type="Gene3D" id="3.40.50.1820">
    <property type="entry name" value="alpha/beta hydrolase"/>
    <property type="match status" value="1"/>
</dbReference>
<reference evidence="3 4" key="1">
    <citation type="submission" date="2020-09" db="EMBL/GenBank/DDBJ databases">
        <title>A novel species.</title>
        <authorList>
            <person name="Gao J."/>
        </authorList>
    </citation>
    <scope>NUCLEOTIDE SEQUENCE [LARGE SCALE GENOMIC DNA]</scope>
    <source>
        <strain evidence="3 4">CRXT-Y-14</strain>
    </source>
</reference>
<proteinExistence type="inferred from homology"/>
<feature type="domain" description="Serine aminopeptidase S33" evidence="2">
    <location>
        <begin position="140"/>
        <end position="245"/>
    </location>
</feature>
<evidence type="ECO:0000256" key="1">
    <source>
        <dbReference type="ARBA" id="ARBA00008645"/>
    </source>
</evidence>
<dbReference type="InterPro" id="IPR029058">
    <property type="entry name" value="AB_hydrolase_fold"/>
</dbReference>
<dbReference type="Gene3D" id="1.20.1440.110">
    <property type="entry name" value="acylaminoacyl peptidase"/>
    <property type="match status" value="1"/>
</dbReference>
<dbReference type="PANTHER" id="PTHR22946:SF12">
    <property type="entry name" value="CONIDIAL PIGMENT BIOSYNTHESIS PROTEIN AYG1 (AFU_ORTHOLOGUE AFUA_2G17550)"/>
    <property type="match status" value="1"/>
</dbReference>
<organism evidence="3 4">
    <name type="scientific">Streptomyces xanthii</name>
    <dbReference type="NCBI Taxonomy" id="2768069"/>
    <lineage>
        <taxon>Bacteria</taxon>
        <taxon>Bacillati</taxon>
        <taxon>Actinomycetota</taxon>
        <taxon>Actinomycetes</taxon>
        <taxon>Kitasatosporales</taxon>
        <taxon>Streptomycetaceae</taxon>
        <taxon>Streptomyces</taxon>
    </lineage>
</organism>
<keyword evidence="4" id="KW-1185">Reference proteome</keyword>
<evidence type="ECO:0000313" key="3">
    <source>
        <dbReference type="EMBL" id="QNS04553.1"/>
    </source>
</evidence>
<dbReference type="InterPro" id="IPR050261">
    <property type="entry name" value="FrsA_esterase"/>
</dbReference>
<accession>A0A7H1B748</accession>
<comment type="similarity">
    <text evidence="1">Belongs to the AB hydrolase superfamily.</text>
</comment>
<keyword evidence="3" id="KW-0378">Hydrolase</keyword>
<dbReference type="SUPFAM" id="SSF53474">
    <property type="entry name" value="alpha/beta-Hydrolases"/>
    <property type="match status" value="1"/>
</dbReference>
<dbReference type="InterPro" id="IPR022742">
    <property type="entry name" value="Hydrolase_4"/>
</dbReference>
<name>A0A7H1B748_9ACTN</name>
<protein>
    <submittedName>
        <fullName evidence="3">Alpha/beta fold hydrolase</fullName>
    </submittedName>
</protein>
<gene>
    <name evidence="3" type="ORF">IAG42_13625</name>
</gene>
<sequence length="352" mass="37657">MPTPFFRQPGVLADFIAQNRSRTYGAGLDPYAYERVTSRLTDLMDWPGAFIGEGRRQLADGERFEASGAVRSAGEAYRRAARWFHCAVLLPHPDREEAAHAARQADRAMDRALALLEPDAVRVEDDSYAGRLRGIAHAGRGVAVVVPGLDSSKEEFHDLADALLARGVAVFAMDGPGQGVRAATTTVDADYHHVMARVVDALHARLGGPVPIAVVGLSLGGYYAAWSAAHEPRIGAAVTVSGPYRLTGWDDTVPFVRETLALRSGSERAGREFVARVDLREAAKRIGVPLLVVDGADDVIPGVENGAGLAAAAPYGEYLSVPGGDHLLGNVRERWLPVVGDWIAERLRGAVS</sequence>
<dbReference type="RefSeq" id="WP_188337287.1">
    <property type="nucleotide sequence ID" value="NZ_CP061281.1"/>
</dbReference>